<accession>A0AAW5BA66</accession>
<organism evidence="4 5">
    <name type="scientific">Oceanobacillus jordanicus</name>
    <dbReference type="NCBI Taxonomy" id="2867266"/>
    <lineage>
        <taxon>Bacteria</taxon>
        <taxon>Bacillati</taxon>
        <taxon>Bacillota</taxon>
        <taxon>Bacilli</taxon>
        <taxon>Bacillales</taxon>
        <taxon>Bacillaceae</taxon>
        <taxon>Oceanobacillus</taxon>
    </lineage>
</organism>
<name>A0AAW5BA66_9BACI</name>
<keyword evidence="3" id="KW-0732">Signal</keyword>
<proteinExistence type="predicted"/>
<dbReference type="Gene3D" id="1.20.120.570">
    <property type="entry name" value="YkyA-like"/>
    <property type="match status" value="1"/>
</dbReference>
<comment type="caution">
    <text evidence="4">The sequence shown here is derived from an EMBL/GenBank/DDBJ whole genome shotgun (WGS) entry which is preliminary data.</text>
</comment>
<feature type="compositionally biased region" description="Acidic residues" evidence="2">
    <location>
        <begin position="227"/>
        <end position="238"/>
    </location>
</feature>
<evidence type="ECO:0000256" key="3">
    <source>
        <dbReference type="SAM" id="SignalP"/>
    </source>
</evidence>
<dbReference type="Proteomes" id="UP001199631">
    <property type="component" value="Unassembled WGS sequence"/>
</dbReference>
<dbReference type="InterPro" id="IPR019454">
    <property type="entry name" value="Lipoprot_YkyA-like"/>
</dbReference>
<sequence>MPFKKASILLLLGLLAIISACSSESTEEQIHGHLEEAVAQEKGFEEQQSNITELERQEQDLYSQIIELGTDEMDKIKELSEKATEVVTEREEALEAEKDSINSAKEEFQKTEDLIAEIEDEQLKETAENMYSTMMDRFTAYEKLYQVYATAIQQEKDLYGMLQDESTEQEELTDHINTINESYEQVLSANESFNESTASYNDLKKEFYSQAEIEVEYEDAESKNEDQGQEEQDQSESE</sequence>
<evidence type="ECO:0000256" key="2">
    <source>
        <dbReference type="SAM" id="MobiDB-lite"/>
    </source>
</evidence>
<dbReference type="SUPFAM" id="SSF140423">
    <property type="entry name" value="MW0975(SA0943)-like"/>
    <property type="match status" value="1"/>
</dbReference>
<protein>
    <submittedName>
        <fullName evidence="4">YkyA family protein</fullName>
    </submittedName>
</protein>
<feature type="signal peptide" evidence="3">
    <location>
        <begin position="1"/>
        <end position="22"/>
    </location>
</feature>
<dbReference type="EMBL" id="JAIFZM010000014">
    <property type="protein sequence ID" value="MCG3420434.1"/>
    <property type="molecule type" value="Genomic_DNA"/>
</dbReference>
<feature type="coiled-coil region" evidence="1">
    <location>
        <begin position="37"/>
        <end position="121"/>
    </location>
</feature>
<evidence type="ECO:0000256" key="1">
    <source>
        <dbReference type="SAM" id="Coils"/>
    </source>
</evidence>
<dbReference type="RefSeq" id="WP_238020823.1">
    <property type="nucleotide sequence ID" value="NZ_JAIFZM010000014.1"/>
</dbReference>
<keyword evidence="5" id="KW-1185">Reference proteome</keyword>
<dbReference type="InterPro" id="IPR036785">
    <property type="entry name" value="YkyA-like_sf"/>
</dbReference>
<feature type="region of interest" description="Disordered" evidence="2">
    <location>
        <begin position="211"/>
        <end position="238"/>
    </location>
</feature>
<evidence type="ECO:0000313" key="5">
    <source>
        <dbReference type="Proteomes" id="UP001199631"/>
    </source>
</evidence>
<feature type="chain" id="PRO_5043689057" evidence="3">
    <location>
        <begin position="23"/>
        <end position="238"/>
    </location>
</feature>
<dbReference type="Pfam" id="PF10368">
    <property type="entry name" value="YkyA"/>
    <property type="match status" value="1"/>
</dbReference>
<evidence type="ECO:0000313" key="4">
    <source>
        <dbReference type="EMBL" id="MCG3420434.1"/>
    </source>
</evidence>
<reference evidence="4 5" key="1">
    <citation type="journal article" date="2022" name="Evol. Bioinform. Online">
        <title>Draft Genome Sequence of Oceanobacillus jordanicus Strain GSFE11, a Halotolerant Plant Growth-Promoting Bacterial Endophyte Isolated From the Jordan Valley.</title>
        <authorList>
            <person name="Alhindi T."/>
            <person name="Albdaiwi R."/>
        </authorList>
    </citation>
    <scope>NUCLEOTIDE SEQUENCE [LARGE SCALE GENOMIC DNA]</scope>
    <source>
        <strain evidence="4 5">GSFE11</strain>
    </source>
</reference>
<gene>
    <name evidence="4" type="ORF">K3T81_14910</name>
</gene>
<dbReference type="AlphaFoldDB" id="A0AAW5BA66"/>
<dbReference type="PROSITE" id="PS51257">
    <property type="entry name" value="PROKAR_LIPOPROTEIN"/>
    <property type="match status" value="1"/>
</dbReference>
<keyword evidence="1" id="KW-0175">Coiled coil</keyword>